<gene>
    <name evidence="2" type="ORF">IBJ83_06760</name>
</gene>
<evidence type="ECO:0000313" key="3">
    <source>
        <dbReference type="Proteomes" id="UP000823123"/>
    </source>
</evidence>
<reference evidence="2 3" key="1">
    <citation type="submission" date="2020-09" db="EMBL/GenBank/DDBJ databases">
        <title>Parvimonas S3374 sp. nov.</title>
        <authorList>
            <person name="Buhl M."/>
        </authorList>
    </citation>
    <scope>NUCLEOTIDE SEQUENCE [LARGE SCALE GENOMIC DNA]</scope>
    <source>
        <strain evidence="2 3">S3374</strain>
    </source>
</reference>
<dbReference type="EMBL" id="JACVDA010000020">
    <property type="protein sequence ID" value="MBK1469013.1"/>
    <property type="molecule type" value="Genomic_DNA"/>
</dbReference>
<protein>
    <recommendedName>
        <fullName evidence="4">Phage protein</fullName>
    </recommendedName>
</protein>
<keyword evidence="3" id="KW-1185">Reference proteome</keyword>
<feature type="compositionally biased region" description="Basic residues" evidence="1">
    <location>
        <begin position="1"/>
        <end position="11"/>
    </location>
</feature>
<evidence type="ECO:0000313" key="2">
    <source>
        <dbReference type="EMBL" id="MBK1469013.1"/>
    </source>
</evidence>
<accession>A0ABS1CA90</accession>
<evidence type="ECO:0008006" key="4">
    <source>
        <dbReference type="Google" id="ProtNLM"/>
    </source>
</evidence>
<dbReference type="RefSeq" id="WP_201275869.1">
    <property type="nucleotide sequence ID" value="NZ_JACVDA010000020.1"/>
</dbReference>
<dbReference type="Proteomes" id="UP000823123">
    <property type="component" value="Unassembled WGS sequence"/>
</dbReference>
<evidence type="ECO:0000256" key="1">
    <source>
        <dbReference type="SAM" id="MobiDB-lite"/>
    </source>
</evidence>
<comment type="caution">
    <text evidence="2">The sequence shown here is derived from an EMBL/GenBank/DDBJ whole genome shotgun (WGS) entry which is preliminary data.</text>
</comment>
<proteinExistence type="predicted"/>
<feature type="region of interest" description="Disordered" evidence="1">
    <location>
        <begin position="1"/>
        <end position="21"/>
    </location>
</feature>
<organism evidence="2 3">
    <name type="scientific">Parvimonas parva</name>
    <dbReference type="NCBI Taxonomy" id="2769485"/>
    <lineage>
        <taxon>Bacteria</taxon>
        <taxon>Bacillati</taxon>
        <taxon>Bacillota</taxon>
        <taxon>Tissierellia</taxon>
        <taxon>Tissierellales</taxon>
        <taxon>Peptoniphilaceae</taxon>
        <taxon>Parvimonas</taxon>
    </lineage>
</organism>
<name>A0ABS1CA90_9FIRM</name>
<sequence length="68" mass="8360">MENKDKKRKGYKTAQQQKEADKRWIEKNKEYKNYLNRRSNARGFIRALAKKEDLEELQELIKENLKKF</sequence>